<feature type="compositionally biased region" description="Basic residues" evidence="1">
    <location>
        <begin position="221"/>
        <end position="246"/>
    </location>
</feature>
<feature type="compositionally biased region" description="Basic and acidic residues" evidence="1">
    <location>
        <begin position="19"/>
        <end position="42"/>
    </location>
</feature>
<feature type="compositionally biased region" description="Basic and acidic residues" evidence="1">
    <location>
        <begin position="1"/>
        <end position="10"/>
    </location>
</feature>
<feature type="non-terminal residue" evidence="2">
    <location>
        <position position="1"/>
    </location>
</feature>
<reference evidence="2" key="1">
    <citation type="submission" date="2020-02" db="EMBL/GenBank/DDBJ databases">
        <authorList>
            <person name="Meier V. D."/>
        </authorList>
    </citation>
    <scope>NUCLEOTIDE SEQUENCE</scope>
    <source>
        <strain evidence="2">AVDCRST_MAG85</strain>
    </source>
</reference>
<feature type="region of interest" description="Disordered" evidence="1">
    <location>
        <begin position="1"/>
        <end position="286"/>
    </location>
</feature>
<feature type="compositionally biased region" description="Basic and acidic residues" evidence="1">
    <location>
        <begin position="108"/>
        <end position="123"/>
    </location>
</feature>
<dbReference type="EMBL" id="CADCVT010000119">
    <property type="protein sequence ID" value="CAA9488026.1"/>
    <property type="molecule type" value="Genomic_DNA"/>
</dbReference>
<name>A0A6J4S8L8_9ACTN</name>
<feature type="compositionally biased region" description="Basic residues" evidence="1">
    <location>
        <begin position="264"/>
        <end position="280"/>
    </location>
</feature>
<evidence type="ECO:0000313" key="2">
    <source>
        <dbReference type="EMBL" id="CAA9488026.1"/>
    </source>
</evidence>
<organism evidence="2">
    <name type="scientific">uncultured Solirubrobacteraceae bacterium</name>
    <dbReference type="NCBI Taxonomy" id="1162706"/>
    <lineage>
        <taxon>Bacteria</taxon>
        <taxon>Bacillati</taxon>
        <taxon>Actinomycetota</taxon>
        <taxon>Thermoleophilia</taxon>
        <taxon>Solirubrobacterales</taxon>
        <taxon>Solirubrobacteraceae</taxon>
        <taxon>environmental samples</taxon>
    </lineage>
</organism>
<feature type="compositionally biased region" description="Basic and acidic residues" evidence="1">
    <location>
        <begin position="247"/>
        <end position="263"/>
    </location>
</feature>
<proteinExistence type="predicted"/>
<sequence>AGRGGLRHDALPAGAGGRRLPDPPRLAVREVRRDAPARERHDRHGRLLRAHADREGPPDDVAAIGRRLPRGLRAAARGRRRHRLDPPERRDLRHVRQRAPGQAVARGARPERPHRGHRLDHDLRRPRRRRDGRGGQGQVRRRAQRGGRPRPQGARALQALVRRRHARVPQARRAHRPRPGVARRRAEDQADPLDRVGDHADRARPHERQGLRPDGRLPARTGRRWRRRVDRAAHPRRGPGRTARRGGSRDLWVRADLRLGDRAGHRRARRPGAARRRRPARLVPAL</sequence>
<feature type="compositionally biased region" description="Basic and acidic residues" evidence="1">
    <location>
        <begin position="184"/>
        <end position="217"/>
    </location>
</feature>
<gene>
    <name evidence="2" type="ORF">AVDCRST_MAG85-1063</name>
</gene>
<feature type="compositionally biased region" description="Basic residues" evidence="1">
    <location>
        <begin position="139"/>
        <end position="148"/>
    </location>
</feature>
<evidence type="ECO:0000256" key="1">
    <source>
        <dbReference type="SAM" id="MobiDB-lite"/>
    </source>
</evidence>
<feature type="compositionally biased region" description="Basic residues" evidence="1">
    <location>
        <begin position="161"/>
        <end position="183"/>
    </location>
</feature>
<accession>A0A6J4S8L8</accession>
<protein>
    <submittedName>
        <fullName evidence="2">DegV family protein</fullName>
    </submittedName>
</protein>
<dbReference type="AlphaFoldDB" id="A0A6J4S8L8"/>
<feature type="non-terminal residue" evidence="2">
    <location>
        <position position="286"/>
    </location>
</feature>